<dbReference type="PANTHER" id="PTHR30588">
    <property type="entry name" value="BRANCHED-CHAIN AMINO ACID TRANSPORT SYSTEM 2 CARRIER PROTEIN"/>
    <property type="match status" value="1"/>
</dbReference>
<keyword evidence="11" id="KW-1185">Reference proteome</keyword>
<feature type="transmembrane region" description="Helical" evidence="9">
    <location>
        <begin position="307"/>
        <end position="325"/>
    </location>
</feature>
<proteinExistence type="inferred from homology"/>
<feature type="transmembrane region" description="Helical" evidence="9">
    <location>
        <begin position="116"/>
        <end position="132"/>
    </location>
</feature>
<dbReference type="STRING" id="45065.Lgee_0086"/>
<sequence>MPALRATLLYGFAIFAMFFGSGNLVFPIQIGQTAGSEWLAGFAGLVMTGILLPLSGLFVIKLHRGSYQAFFAEAGKVAGFVLPLFTLSLLGAFGVVPRCITVAFGSMQYVSPELGLMPFSLIFCVLTFFLCLNDRLMVTLLGKWMSPLLLLSLVILTVGAALKAPEAPVTLAPVDALKTGFLTGYQTMDLFAAFFFSSLIFAQIQAEMPESVSHRDTVRFALKPALLGALLLALVYLGFVALGAHFSSLLTNVEPAAMLPAIALQLNGTWAVVLLAIVMFLSCLTTAVALNNLYARYLSRLLGIEARGYRWVLLATTVVAFLISLRDFRGIAAFLAPMLEYSYPGLIALTILSICFRKQFFIKKAIFYTATAIACLPPVLAWAKSSGIF</sequence>
<feature type="transmembrane region" description="Helical" evidence="9">
    <location>
        <begin position="182"/>
        <end position="204"/>
    </location>
</feature>
<comment type="function">
    <text evidence="9">Component of the transport system for branched-chain amino acids.</text>
</comment>
<protein>
    <recommendedName>
        <fullName evidence="9">Branched-chain amino acid transport system carrier protein</fullName>
    </recommendedName>
</protein>
<reference evidence="10 11" key="1">
    <citation type="submission" date="2015-11" db="EMBL/GenBank/DDBJ databases">
        <title>Genomic analysis of 38 Legionella species identifies large and diverse effector repertoires.</title>
        <authorList>
            <person name="Burstein D."/>
            <person name="Amaro F."/>
            <person name="Zusman T."/>
            <person name="Lifshitz Z."/>
            <person name="Cohen O."/>
            <person name="Gilbert J.A."/>
            <person name="Pupko T."/>
            <person name="Shuman H.A."/>
            <person name="Segal G."/>
        </authorList>
    </citation>
    <scope>NUCLEOTIDE SEQUENCE [LARGE SCALE GENOMIC DNA]</scope>
    <source>
        <strain evidence="10 11">ATCC 49504</strain>
    </source>
</reference>
<dbReference type="GO" id="GO:0015190">
    <property type="term" value="F:L-leucine transmembrane transporter activity"/>
    <property type="evidence" value="ECO:0007669"/>
    <property type="project" value="TreeGrafter"/>
</dbReference>
<evidence type="ECO:0000256" key="1">
    <source>
        <dbReference type="ARBA" id="ARBA00004651"/>
    </source>
</evidence>
<dbReference type="Proteomes" id="UP000054785">
    <property type="component" value="Unassembled WGS sequence"/>
</dbReference>
<evidence type="ECO:0000256" key="8">
    <source>
        <dbReference type="ARBA" id="ARBA00023136"/>
    </source>
</evidence>
<dbReference type="EMBL" id="LNYC01000003">
    <property type="protein sequence ID" value="KTD04476.1"/>
    <property type="molecule type" value="Genomic_DNA"/>
</dbReference>
<feature type="transmembrane region" description="Helical" evidence="9">
    <location>
        <begin position="80"/>
        <end position="104"/>
    </location>
</feature>
<organism evidence="10 11">
    <name type="scientific">Legionella geestiana</name>
    <dbReference type="NCBI Taxonomy" id="45065"/>
    <lineage>
        <taxon>Bacteria</taxon>
        <taxon>Pseudomonadati</taxon>
        <taxon>Pseudomonadota</taxon>
        <taxon>Gammaproteobacteria</taxon>
        <taxon>Legionellales</taxon>
        <taxon>Legionellaceae</taxon>
        <taxon>Legionella</taxon>
    </lineage>
</organism>
<dbReference type="InterPro" id="IPR004685">
    <property type="entry name" value="Brnchd-chn_aa_trnsp_Livcs"/>
</dbReference>
<dbReference type="AlphaFoldDB" id="A0A0W0UA17"/>
<name>A0A0W0UA17_9GAMM</name>
<keyword evidence="5 9" id="KW-0812">Transmembrane</keyword>
<comment type="similarity">
    <text evidence="2 9">Belongs to the branched chain amino acid transporter family.</text>
</comment>
<evidence type="ECO:0000256" key="2">
    <source>
        <dbReference type="ARBA" id="ARBA00008540"/>
    </source>
</evidence>
<dbReference type="Pfam" id="PF05525">
    <property type="entry name" value="Branch_AA_trans"/>
    <property type="match status" value="1"/>
</dbReference>
<feature type="transmembrane region" description="Helical" evidence="9">
    <location>
        <begin position="144"/>
        <end position="162"/>
    </location>
</feature>
<keyword evidence="4" id="KW-1003">Cell membrane</keyword>
<keyword evidence="8 9" id="KW-0472">Membrane</keyword>
<comment type="subcellular location">
    <subcellularLocation>
        <location evidence="9">Cell inner membrane</location>
        <topology evidence="9">Multi-pass membrane protein</topology>
    </subcellularLocation>
    <subcellularLocation>
        <location evidence="1">Cell membrane</location>
        <topology evidence="1">Multi-pass membrane protein</topology>
    </subcellularLocation>
</comment>
<feature type="transmembrane region" description="Helical" evidence="9">
    <location>
        <begin position="270"/>
        <end position="295"/>
    </location>
</feature>
<evidence type="ECO:0000256" key="7">
    <source>
        <dbReference type="ARBA" id="ARBA00022989"/>
    </source>
</evidence>
<dbReference type="PATRIC" id="fig|45065.4.peg.94"/>
<evidence type="ECO:0000256" key="3">
    <source>
        <dbReference type="ARBA" id="ARBA00022448"/>
    </source>
</evidence>
<evidence type="ECO:0000256" key="5">
    <source>
        <dbReference type="ARBA" id="ARBA00022692"/>
    </source>
</evidence>
<keyword evidence="3 9" id="KW-0813">Transport</keyword>
<gene>
    <name evidence="10" type="primary">brnQ</name>
    <name evidence="10" type="ORF">Lgee_0086</name>
</gene>
<comment type="caution">
    <text evidence="10">The sequence shown here is derived from an EMBL/GenBank/DDBJ whole genome shotgun (WGS) entry which is preliminary data.</text>
</comment>
<evidence type="ECO:0000313" key="11">
    <source>
        <dbReference type="Proteomes" id="UP000054785"/>
    </source>
</evidence>
<feature type="transmembrane region" description="Helical" evidence="9">
    <location>
        <begin position="38"/>
        <end position="60"/>
    </location>
</feature>
<feature type="transmembrane region" description="Helical" evidence="9">
    <location>
        <begin position="7"/>
        <end position="26"/>
    </location>
</feature>
<feature type="transmembrane region" description="Helical" evidence="9">
    <location>
        <begin position="331"/>
        <end position="353"/>
    </location>
</feature>
<evidence type="ECO:0000256" key="4">
    <source>
        <dbReference type="ARBA" id="ARBA00022475"/>
    </source>
</evidence>
<evidence type="ECO:0000313" key="10">
    <source>
        <dbReference type="EMBL" id="KTD04476.1"/>
    </source>
</evidence>
<accession>A0A0W0UA17</accession>
<feature type="transmembrane region" description="Helical" evidence="9">
    <location>
        <begin position="225"/>
        <end position="250"/>
    </location>
</feature>
<evidence type="ECO:0000256" key="6">
    <source>
        <dbReference type="ARBA" id="ARBA00022970"/>
    </source>
</evidence>
<keyword evidence="6 9" id="KW-0029">Amino-acid transport</keyword>
<evidence type="ECO:0000256" key="9">
    <source>
        <dbReference type="RuleBase" id="RU362122"/>
    </source>
</evidence>
<dbReference type="GO" id="GO:0005886">
    <property type="term" value="C:plasma membrane"/>
    <property type="evidence" value="ECO:0007669"/>
    <property type="project" value="UniProtKB-SubCell"/>
</dbReference>
<keyword evidence="7 9" id="KW-1133">Transmembrane helix</keyword>
<dbReference type="GO" id="GO:0015820">
    <property type="term" value="P:L-leucine transport"/>
    <property type="evidence" value="ECO:0007669"/>
    <property type="project" value="TreeGrafter"/>
</dbReference>
<dbReference type="GO" id="GO:0005304">
    <property type="term" value="F:L-valine transmembrane transporter activity"/>
    <property type="evidence" value="ECO:0007669"/>
    <property type="project" value="TreeGrafter"/>
</dbReference>
<dbReference type="RefSeq" id="WP_051550856.1">
    <property type="nucleotide sequence ID" value="NZ_CAAAHN010000012.1"/>
</dbReference>
<dbReference type="GO" id="GO:0015188">
    <property type="term" value="F:L-isoleucine transmembrane transporter activity"/>
    <property type="evidence" value="ECO:0007669"/>
    <property type="project" value="TreeGrafter"/>
</dbReference>
<comment type="caution">
    <text evidence="9">Lacks conserved residue(s) required for the propagation of feature annotation.</text>
</comment>
<dbReference type="GO" id="GO:0015818">
    <property type="term" value="P:isoleucine transport"/>
    <property type="evidence" value="ECO:0007669"/>
    <property type="project" value="TreeGrafter"/>
</dbReference>
<feature type="transmembrane region" description="Helical" evidence="9">
    <location>
        <begin position="365"/>
        <end position="383"/>
    </location>
</feature>
<dbReference type="PANTHER" id="PTHR30588:SF0">
    <property type="entry name" value="BRANCHED-CHAIN AMINO ACID PERMEASE BRNQ"/>
    <property type="match status" value="1"/>
</dbReference>